<name>A0A848P487_9RALS</name>
<feature type="domain" description="PilX/PilW C-terminal" evidence="2">
    <location>
        <begin position="136"/>
        <end position="195"/>
    </location>
</feature>
<dbReference type="Pfam" id="PF13681">
    <property type="entry name" value="PilX"/>
    <property type="match status" value="1"/>
</dbReference>
<proteinExistence type="predicted"/>
<dbReference type="AlphaFoldDB" id="A0A848P487"/>
<evidence type="ECO:0000256" key="1">
    <source>
        <dbReference type="SAM" id="Phobius"/>
    </source>
</evidence>
<keyword evidence="1" id="KW-0812">Transmembrane</keyword>
<keyword evidence="1" id="KW-1133">Transmembrane helix</keyword>
<dbReference type="RefSeq" id="WP_169341086.1">
    <property type="nucleotide sequence ID" value="NZ_JABBZM010000021.1"/>
</dbReference>
<accession>A0A848P487</accession>
<gene>
    <name evidence="3" type="ORF">HGR00_20730</name>
</gene>
<sequence length="201" mass="20968">MLITQAQARGFSIIVVTGALAMIGLVTMAAWPLVQDHSRRAALSADRALALSEAERALDAAECEIAIATGTPPRRGCAGVRDAARAAALNPITLAGFRPGQCGDALCSPLTGQTAQGLSDLLTTADKARAVPAALAETWREPAQPARYVIEPIPDALPGEWAQAGTARAPSLFRITAVGFGLTEKVTVMLQSVYRPQADKP</sequence>
<protein>
    <submittedName>
        <fullName evidence="3">Pilus assembly protein PilZ</fullName>
    </submittedName>
</protein>
<keyword evidence="1" id="KW-0472">Membrane</keyword>
<evidence type="ECO:0000313" key="3">
    <source>
        <dbReference type="EMBL" id="NMV40337.1"/>
    </source>
</evidence>
<dbReference type="InterPro" id="IPR025205">
    <property type="entry name" value="PilX/PilW_C"/>
</dbReference>
<evidence type="ECO:0000259" key="2">
    <source>
        <dbReference type="Pfam" id="PF13681"/>
    </source>
</evidence>
<evidence type="ECO:0000313" key="4">
    <source>
        <dbReference type="Proteomes" id="UP000575469"/>
    </source>
</evidence>
<comment type="caution">
    <text evidence="3">The sequence shown here is derived from an EMBL/GenBank/DDBJ whole genome shotgun (WGS) entry which is preliminary data.</text>
</comment>
<dbReference type="Proteomes" id="UP000575469">
    <property type="component" value="Unassembled WGS sequence"/>
</dbReference>
<feature type="transmembrane region" description="Helical" evidence="1">
    <location>
        <begin position="12"/>
        <end position="34"/>
    </location>
</feature>
<organism evidence="3 4">
    <name type="scientific">Ralstonia insidiosa</name>
    <dbReference type="NCBI Taxonomy" id="190721"/>
    <lineage>
        <taxon>Bacteria</taxon>
        <taxon>Pseudomonadati</taxon>
        <taxon>Pseudomonadota</taxon>
        <taxon>Betaproteobacteria</taxon>
        <taxon>Burkholderiales</taxon>
        <taxon>Burkholderiaceae</taxon>
        <taxon>Ralstonia</taxon>
    </lineage>
</organism>
<reference evidence="3 4" key="1">
    <citation type="submission" date="2020-04" db="EMBL/GenBank/DDBJ databases">
        <title>Ralstonia insidiosa genome sequencing and assembly.</title>
        <authorList>
            <person name="Martins R.C.R."/>
            <person name="Perdigao-Neto L.V."/>
            <person name="Levin A.S.S."/>
            <person name="Costa S.F."/>
        </authorList>
    </citation>
    <scope>NUCLEOTIDE SEQUENCE [LARGE SCALE GENOMIC DNA]</scope>
    <source>
        <strain evidence="3 4">5047</strain>
    </source>
</reference>
<dbReference type="EMBL" id="JABBZM010000021">
    <property type="protein sequence ID" value="NMV40337.1"/>
    <property type="molecule type" value="Genomic_DNA"/>
</dbReference>